<name>A0A7E4WAQ2_PANRE</name>
<evidence type="ECO:0000313" key="7">
    <source>
        <dbReference type="Proteomes" id="UP000492821"/>
    </source>
</evidence>
<feature type="transmembrane region" description="Helical" evidence="5">
    <location>
        <begin position="53"/>
        <end position="73"/>
    </location>
</feature>
<dbReference type="Pfam" id="PF10323">
    <property type="entry name" value="7TM_GPCR_Srv"/>
    <property type="match status" value="1"/>
</dbReference>
<dbReference type="InterPro" id="IPR017452">
    <property type="entry name" value="GPCR_Rhodpsn_7TM"/>
</dbReference>
<feature type="transmembrane region" description="Helical" evidence="5">
    <location>
        <begin position="238"/>
        <end position="258"/>
    </location>
</feature>
<feature type="domain" description="G-protein coupled receptors family 1 profile" evidence="6">
    <location>
        <begin position="32"/>
        <end position="293"/>
    </location>
</feature>
<feature type="transmembrane region" description="Helical" evidence="5">
    <location>
        <begin position="200"/>
        <end position="218"/>
    </location>
</feature>
<evidence type="ECO:0000256" key="3">
    <source>
        <dbReference type="ARBA" id="ARBA00022989"/>
    </source>
</evidence>
<accession>A0A7E4WAQ2</accession>
<sequence>MNSTNAQLEFDAFVTSLTKTITAFSCAVSCPLYLLVLFVVYKLRHSAPFNSEFFTIYAALGMVDITCYLLFLFRKLPHWHIEWEIYKPYNQPNNYMKVLFFLIWWFGHAQFQLTILIGINRFASVVMFKTYKQYWTSRFTRIAITFLMLTSMSIALPVLFLDCAVLRYSSVFNGVTILHTVGPAFMNSKAMDIYMMSWKVHVYAILITCSLCYMIMFIKIKEIRKQSKNVVMRTELRLLYPMTVLFVCNFLYVGFFALRDYWVLMDHAVFLHYSEWLIYVLADIYDLNNAYVIVITSSEWISVVDGRVYIVLSGLVRYTTPVIAGYAYCLYCFILSTCVFVFPLQCYFRYRILQQEKTISSFYNILLIIPPVSIAFVIFIGFVNAYAFQENLPLFDAYAARIIGQYVPLGPEIPFVVGAKHSTLLSIVFGVTCFAMLLSSTFVAYYARCISKVIKDNAQMTQKYKHLYMMMHSTLNLQFQNAHFIFSLGASLFAWTPVINPLMSIYLIRPYRKVFVPTIMKMLGHSKATPTVSHGQRQHERH</sequence>
<dbReference type="WBParaSite" id="Pan_g9704.t2">
    <property type="protein sequence ID" value="Pan_g9704.t2"/>
    <property type="gene ID" value="Pan_g9704"/>
</dbReference>
<dbReference type="PANTHER" id="PTHR31748">
    <property type="entry name" value="SERPENTINE RECEPTOR, CLASS V"/>
    <property type="match status" value="1"/>
</dbReference>
<dbReference type="GO" id="GO:0016020">
    <property type="term" value="C:membrane"/>
    <property type="evidence" value="ECO:0007669"/>
    <property type="project" value="UniProtKB-SubCell"/>
</dbReference>
<evidence type="ECO:0000256" key="5">
    <source>
        <dbReference type="SAM" id="Phobius"/>
    </source>
</evidence>
<reference evidence="7" key="1">
    <citation type="journal article" date="2013" name="Genetics">
        <title>The draft genome and transcriptome of Panagrellus redivivus are shaped by the harsh demands of a free-living lifestyle.</title>
        <authorList>
            <person name="Srinivasan J."/>
            <person name="Dillman A.R."/>
            <person name="Macchietto M.G."/>
            <person name="Heikkinen L."/>
            <person name="Lakso M."/>
            <person name="Fracchia K.M."/>
            <person name="Antoshechkin I."/>
            <person name="Mortazavi A."/>
            <person name="Wong G."/>
            <person name="Sternberg P.W."/>
        </authorList>
    </citation>
    <scope>NUCLEOTIDE SEQUENCE [LARGE SCALE GENOMIC DNA]</scope>
    <source>
        <strain evidence="7">MT8872</strain>
    </source>
</reference>
<evidence type="ECO:0000256" key="2">
    <source>
        <dbReference type="ARBA" id="ARBA00022692"/>
    </source>
</evidence>
<feature type="transmembrane region" description="Helical" evidence="5">
    <location>
        <begin position="98"/>
        <end position="119"/>
    </location>
</feature>
<dbReference type="PANTHER" id="PTHR31748:SF1">
    <property type="entry name" value="SERPENTINE RECEPTOR, CLASS V"/>
    <property type="match status" value="1"/>
</dbReference>
<feature type="transmembrane region" description="Helical" evidence="5">
    <location>
        <begin position="323"/>
        <end position="344"/>
    </location>
</feature>
<feature type="transmembrane region" description="Helical" evidence="5">
    <location>
        <begin position="139"/>
        <end position="160"/>
    </location>
</feature>
<evidence type="ECO:0000256" key="4">
    <source>
        <dbReference type="ARBA" id="ARBA00023136"/>
    </source>
</evidence>
<protein>
    <submittedName>
        <fullName evidence="8">G_PROTEIN_RECEP_F1_2 domain-containing protein</fullName>
    </submittedName>
</protein>
<reference evidence="8" key="2">
    <citation type="submission" date="2020-10" db="UniProtKB">
        <authorList>
            <consortium name="WormBaseParasite"/>
        </authorList>
    </citation>
    <scope>IDENTIFICATION</scope>
</reference>
<dbReference type="Gene3D" id="1.20.1070.10">
    <property type="entry name" value="Rhodopsin 7-helix transmembrane proteins"/>
    <property type="match status" value="1"/>
</dbReference>
<keyword evidence="7" id="KW-1185">Reference proteome</keyword>
<evidence type="ECO:0000259" key="6">
    <source>
        <dbReference type="PROSITE" id="PS50262"/>
    </source>
</evidence>
<dbReference type="Proteomes" id="UP000492821">
    <property type="component" value="Unassembled WGS sequence"/>
</dbReference>
<dbReference type="PROSITE" id="PS50262">
    <property type="entry name" value="G_PROTEIN_RECEP_F1_2"/>
    <property type="match status" value="1"/>
</dbReference>
<feature type="transmembrane region" description="Helical" evidence="5">
    <location>
        <begin position="365"/>
        <end position="388"/>
    </location>
</feature>
<organism evidence="7 8">
    <name type="scientific">Panagrellus redivivus</name>
    <name type="common">Microworm</name>
    <dbReference type="NCBI Taxonomy" id="6233"/>
    <lineage>
        <taxon>Eukaryota</taxon>
        <taxon>Metazoa</taxon>
        <taxon>Ecdysozoa</taxon>
        <taxon>Nematoda</taxon>
        <taxon>Chromadorea</taxon>
        <taxon>Rhabditida</taxon>
        <taxon>Tylenchina</taxon>
        <taxon>Panagrolaimomorpha</taxon>
        <taxon>Panagrolaimoidea</taxon>
        <taxon>Panagrolaimidae</taxon>
        <taxon>Panagrellus</taxon>
    </lineage>
</organism>
<evidence type="ECO:0000313" key="8">
    <source>
        <dbReference type="WBParaSite" id="Pan_g9704.t2"/>
    </source>
</evidence>
<feature type="transmembrane region" description="Helical" evidence="5">
    <location>
        <begin position="20"/>
        <end position="41"/>
    </location>
</feature>
<feature type="transmembrane region" description="Helical" evidence="5">
    <location>
        <begin position="492"/>
        <end position="511"/>
    </location>
</feature>
<evidence type="ECO:0000256" key="1">
    <source>
        <dbReference type="ARBA" id="ARBA00004370"/>
    </source>
</evidence>
<proteinExistence type="predicted"/>
<keyword evidence="4 5" id="KW-0472">Membrane</keyword>
<comment type="subcellular location">
    <subcellularLocation>
        <location evidence="1">Membrane</location>
    </subcellularLocation>
</comment>
<dbReference type="AlphaFoldDB" id="A0A7E4WAQ2"/>
<keyword evidence="3 5" id="KW-1133">Transmembrane helix</keyword>
<dbReference type="InterPro" id="IPR019426">
    <property type="entry name" value="7TM_GPCR_serpentine_rcpt_Srv"/>
</dbReference>
<feature type="transmembrane region" description="Helical" evidence="5">
    <location>
        <begin position="424"/>
        <end position="447"/>
    </location>
</feature>
<keyword evidence="2 5" id="KW-0812">Transmembrane</keyword>
<dbReference type="SUPFAM" id="SSF81321">
    <property type="entry name" value="Family A G protein-coupled receptor-like"/>
    <property type="match status" value="1"/>
</dbReference>